<gene>
    <name evidence="1" type="ORF">CR513_14889</name>
</gene>
<proteinExistence type="predicted"/>
<dbReference type="OrthoDB" id="1435941at2759"/>
<dbReference type="Proteomes" id="UP000257109">
    <property type="component" value="Unassembled WGS sequence"/>
</dbReference>
<reference evidence="1" key="1">
    <citation type="submission" date="2018-05" db="EMBL/GenBank/DDBJ databases">
        <title>Draft genome of Mucuna pruriens seed.</title>
        <authorList>
            <person name="Nnadi N.E."/>
            <person name="Vos R."/>
            <person name="Hasami M.H."/>
            <person name="Devisetty U.K."/>
            <person name="Aguiy J.C."/>
        </authorList>
    </citation>
    <scope>NUCLEOTIDE SEQUENCE [LARGE SCALE GENOMIC DNA]</scope>
    <source>
        <strain evidence="1">JCA_2017</strain>
    </source>
</reference>
<dbReference type="AlphaFoldDB" id="A0A371HG24"/>
<organism evidence="1 2">
    <name type="scientific">Mucuna pruriens</name>
    <name type="common">Velvet bean</name>
    <name type="synonym">Dolichos pruriens</name>
    <dbReference type="NCBI Taxonomy" id="157652"/>
    <lineage>
        <taxon>Eukaryota</taxon>
        <taxon>Viridiplantae</taxon>
        <taxon>Streptophyta</taxon>
        <taxon>Embryophyta</taxon>
        <taxon>Tracheophyta</taxon>
        <taxon>Spermatophyta</taxon>
        <taxon>Magnoliopsida</taxon>
        <taxon>eudicotyledons</taxon>
        <taxon>Gunneridae</taxon>
        <taxon>Pentapetalae</taxon>
        <taxon>rosids</taxon>
        <taxon>fabids</taxon>
        <taxon>Fabales</taxon>
        <taxon>Fabaceae</taxon>
        <taxon>Papilionoideae</taxon>
        <taxon>50 kb inversion clade</taxon>
        <taxon>NPAAA clade</taxon>
        <taxon>indigoferoid/millettioid clade</taxon>
        <taxon>Phaseoleae</taxon>
        <taxon>Mucuna</taxon>
    </lineage>
</organism>
<dbReference type="EMBL" id="QJKJ01002697">
    <property type="protein sequence ID" value="RDY01747.1"/>
    <property type="molecule type" value="Genomic_DNA"/>
</dbReference>
<comment type="caution">
    <text evidence="1">The sequence shown here is derived from an EMBL/GenBank/DDBJ whole genome shotgun (WGS) entry which is preliminary data.</text>
</comment>
<keyword evidence="2" id="KW-1185">Reference proteome</keyword>
<evidence type="ECO:0000313" key="2">
    <source>
        <dbReference type="Proteomes" id="UP000257109"/>
    </source>
</evidence>
<accession>A0A371HG24</accession>
<name>A0A371HG24_MUCPR</name>
<evidence type="ECO:0000313" key="1">
    <source>
        <dbReference type="EMBL" id="RDY01747.1"/>
    </source>
</evidence>
<sequence>MNALTNFWTNTSFQSLYEAWERFEEVHRKCPHLDFSRVKLIEIFYNDLSILNQTSIDSTCGMTIMKKSSGKAYEIMEDMACNNYHYSSRDKHVTNRPIEVYQRLSSCRLLLLHVSNVGQQAMRERIAR</sequence>
<protein>
    <recommendedName>
        <fullName evidence="3">Retrotransposon gag domain-containing protein</fullName>
    </recommendedName>
</protein>
<evidence type="ECO:0008006" key="3">
    <source>
        <dbReference type="Google" id="ProtNLM"/>
    </source>
</evidence>
<feature type="non-terminal residue" evidence="1">
    <location>
        <position position="1"/>
    </location>
</feature>